<organism evidence="1 2">
    <name type="scientific">Pluteus cervinus</name>
    <dbReference type="NCBI Taxonomy" id="181527"/>
    <lineage>
        <taxon>Eukaryota</taxon>
        <taxon>Fungi</taxon>
        <taxon>Dikarya</taxon>
        <taxon>Basidiomycota</taxon>
        <taxon>Agaricomycotina</taxon>
        <taxon>Agaricomycetes</taxon>
        <taxon>Agaricomycetidae</taxon>
        <taxon>Agaricales</taxon>
        <taxon>Pluteineae</taxon>
        <taxon>Pluteaceae</taxon>
        <taxon>Pluteus</taxon>
    </lineage>
</organism>
<reference evidence="1 2" key="1">
    <citation type="journal article" date="2019" name="Nat. Ecol. Evol.">
        <title>Megaphylogeny resolves global patterns of mushroom evolution.</title>
        <authorList>
            <person name="Varga T."/>
            <person name="Krizsan K."/>
            <person name="Foldi C."/>
            <person name="Dima B."/>
            <person name="Sanchez-Garcia M."/>
            <person name="Sanchez-Ramirez S."/>
            <person name="Szollosi G.J."/>
            <person name="Szarkandi J.G."/>
            <person name="Papp V."/>
            <person name="Albert L."/>
            <person name="Andreopoulos W."/>
            <person name="Angelini C."/>
            <person name="Antonin V."/>
            <person name="Barry K.W."/>
            <person name="Bougher N.L."/>
            <person name="Buchanan P."/>
            <person name="Buyck B."/>
            <person name="Bense V."/>
            <person name="Catcheside P."/>
            <person name="Chovatia M."/>
            <person name="Cooper J."/>
            <person name="Damon W."/>
            <person name="Desjardin D."/>
            <person name="Finy P."/>
            <person name="Geml J."/>
            <person name="Haridas S."/>
            <person name="Hughes K."/>
            <person name="Justo A."/>
            <person name="Karasinski D."/>
            <person name="Kautmanova I."/>
            <person name="Kiss B."/>
            <person name="Kocsube S."/>
            <person name="Kotiranta H."/>
            <person name="LaButti K.M."/>
            <person name="Lechner B.E."/>
            <person name="Liimatainen K."/>
            <person name="Lipzen A."/>
            <person name="Lukacs Z."/>
            <person name="Mihaltcheva S."/>
            <person name="Morgado L.N."/>
            <person name="Niskanen T."/>
            <person name="Noordeloos M.E."/>
            <person name="Ohm R.A."/>
            <person name="Ortiz-Santana B."/>
            <person name="Ovrebo C."/>
            <person name="Racz N."/>
            <person name="Riley R."/>
            <person name="Savchenko A."/>
            <person name="Shiryaev A."/>
            <person name="Soop K."/>
            <person name="Spirin V."/>
            <person name="Szebenyi C."/>
            <person name="Tomsovsky M."/>
            <person name="Tulloss R.E."/>
            <person name="Uehling J."/>
            <person name="Grigoriev I.V."/>
            <person name="Vagvolgyi C."/>
            <person name="Papp T."/>
            <person name="Martin F.M."/>
            <person name="Miettinen O."/>
            <person name="Hibbett D.S."/>
            <person name="Nagy L.G."/>
        </authorList>
    </citation>
    <scope>NUCLEOTIDE SEQUENCE [LARGE SCALE GENOMIC DNA]</scope>
    <source>
        <strain evidence="1 2">NL-1719</strain>
    </source>
</reference>
<name>A0ACD3ALE8_9AGAR</name>
<evidence type="ECO:0000313" key="1">
    <source>
        <dbReference type="EMBL" id="TFK66753.1"/>
    </source>
</evidence>
<gene>
    <name evidence="1" type="ORF">BDN72DRAFT_843840</name>
</gene>
<dbReference type="Proteomes" id="UP000308600">
    <property type="component" value="Unassembled WGS sequence"/>
</dbReference>
<evidence type="ECO:0000313" key="2">
    <source>
        <dbReference type="Proteomes" id="UP000308600"/>
    </source>
</evidence>
<dbReference type="EMBL" id="ML208395">
    <property type="protein sequence ID" value="TFK66753.1"/>
    <property type="molecule type" value="Genomic_DNA"/>
</dbReference>
<proteinExistence type="predicted"/>
<sequence>MWHRSCAGYFESVICGSKLFFIARLRGDGNNSRFLLDRDIFATADADLFNSEHWDIEAVVVPAGSQIYIRPFTPYATISLSSSISHGAFFLPGAMIERIIVGMYQSFAKNGETSTLHSSIEQLSQSILFLWNTHFIELSTPQSEHIPDVETLDGLRQLLSLCCYRELTNICTNDSYKFPDFSKSLSPTQRHGFIAARKTARGLIDWFDDHFDLKPSNGGQRITLFTLATRYLAGVVKLVLEQRKKYGSGQVTHERMKELVNLTFKEDSSFWAAYNQVTASYNVSFEGTIHRLTDPRGSPGTWDGNTFEDLVWRKAVGEALS</sequence>
<keyword evidence="2" id="KW-1185">Reference proteome</keyword>
<protein>
    <submittedName>
        <fullName evidence="1">Uncharacterized protein</fullName>
    </submittedName>
</protein>
<accession>A0ACD3ALE8</accession>